<dbReference type="Gene3D" id="3.90.245.10">
    <property type="entry name" value="Ribonucleoside hydrolase-like"/>
    <property type="match status" value="1"/>
</dbReference>
<evidence type="ECO:0000259" key="2">
    <source>
        <dbReference type="Pfam" id="PF01156"/>
    </source>
</evidence>
<dbReference type="VEuPathDB" id="FungiDB:SDRG_05783"/>
<dbReference type="InterPro" id="IPR001910">
    <property type="entry name" value="Inosine/uridine_hydrolase_dom"/>
</dbReference>
<protein>
    <recommendedName>
        <fullName evidence="2">Inosine/uridine-preferring nucleoside hydrolase domain-containing protein</fullName>
    </recommendedName>
</protein>
<evidence type="ECO:0000256" key="1">
    <source>
        <dbReference type="ARBA" id="ARBA00009176"/>
    </source>
</evidence>
<dbReference type="PANTHER" id="PTHR46190:SF1">
    <property type="entry name" value="SI:CH211-201H21.5"/>
    <property type="match status" value="1"/>
</dbReference>
<reference evidence="3 4" key="1">
    <citation type="submission" date="2012-04" db="EMBL/GenBank/DDBJ databases">
        <title>The Genome Sequence of Saprolegnia declina VS20.</title>
        <authorList>
            <consortium name="The Broad Institute Genome Sequencing Platform"/>
            <person name="Russ C."/>
            <person name="Nusbaum C."/>
            <person name="Tyler B."/>
            <person name="van West P."/>
            <person name="Dieguez-Uribeondo J."/>
            <person name="de Bruijn I."/>
            <person name="Tripathy S."/>
            <person name="Jiang R."/>
            <person name="Young S.K."/>
            <person name="Zeng Q."/>
            <person name="Gargeya S."/>
            <person name="Fitzgerald M."/>
            <person name="Haas B."/>
            <person name="Abouelleil A."/>
            <person name="Alvarado L."/>
            <person name="Arachchi H.M."/>
            <person name="Berlin A."/>
            <person name="Chapman S.B."/>
            <person name="Goldberg J."/>
            <person name="Griggs A."/>
            <person name="Gujja S."/>
            <person name="Hansen M."/>
            <person name="Howarth C."/>
            <person name="Imamovic A."/>
            <person name="Larimer J."/>
            <person name="McCowen C."/>
            <person name="Montmayeur A."/>
            <person name="Murphy C."/>
            <person name="Neiman D."/>
            <person name="Pearson M."/>
            <person name="Priest M."/>
            <person name="Roberts A."/>
            <person name="Saif S."/>
            <person name="Shea T."/>
            <person name="Sisk P."/>
            <person name="Sykes S."/>
            <person name="Wortman J."/>
            <person name="Nusbaum C."/>
            <person name="Birren B."/>
        </authorList>
    </citation>
    <scope>NUCLEOTIDE SEQUENCE [LARGE SCALE GENOMIC DNA]</scope>
    <source>
        <strain evidence="3 4">VS20</strain>
    </source>
</reference>
<dbReference type="Pfam" id="PF01156">
    <property type="entry name" value="IU_nuc_hydro"/>
    <property type="match status" value="1"/>
</dbReference>
<dbReference type="RefSeq" id="XP_008609740.1">
    <property type="nucleotide sequence ID" value="XM_008611518.1"/>
</dbReference>
<dbReference type="eggNOG" id="KOG2938">
    <property type="taxonomic scope" value="Eukaryota"/>
</dbReference>
<dbReference type="GO" id="GO:0016799">
    <property type="term" value="F:hydrolase activity, hydrolyzing N-glycosyl compounds"/>
    <property type="evidence" value="ECO:0007669"/>
    <property type="project" value="InterPro"/>
</dbReference>
<dbReference type="InParanoid" id="T0QGA0"/>
<dbReference type="AlphaFoldDB" id="T0QGA0"/>
<accession>T0QGA0</accession>
<feature type="domain" description="Inosine/uridine-preferring nucleoside hydrolase" evidence="2">
    <location>
        <begin position="3"/>
        <end position="305"/>
    </location>
</feature>
<dbReference type="STRING" id="1156394.T0QGA0"/>
<evidence type="ECO:0000313" key="3">
    <source>
        <dbReference type="EMBL" id="EQC36959.1"/>
    </source>
</evidence>
<dbReference type="Proteomes" id="UP000030762">
    <property type="component" value="Unassembled WGS sequence"/>
</dbReference>
<dbReference type="GeneID" id="19946510"/>
<proteinExistence type="inferred from homology"/>
<name>T0QGA0_SAPDV</name>
<dbReference type="InterPro" id="IPR052775">
    <property type="entry name" value="IUN_hydrolase"/>
</dbReference>
<dbReference type="PANTHER" id="PTHR46190">
    <property type="entry name" value="SI:CH211-201H21.5-RELATED"/>
    <property type="match status" value="1"/>
</dbReference>
<organism evidence="3 4">
    <name type="scientific">Saprolegnia diclina (strain VS20)</name>
    <dbReference type="NCBI Taxonomy" id="1156394"/>
    <lineage>
        <taxon>Eukaryota</taxon>
        <taxon>Sar</taxon>
        <taxon>Stramenopiles</taxon>
        <taxon>Oomycota</taxon>
        <taxon>Saprolegniomycetes</taxon>
        <taxon>Saprolegniales</taxon>
        <taxon>Saprolegniaceae</taxon>
        <taxon>Saprolegnia</taxon>
    </lineage>
</organism>
<dbReference type="InterPro" id="IPR036452">
    <property type="entry name" value="Ribo_hydro-like"/>
</dbReference>
<comment type="similarity">
    <text evidence="1">Belongs to the IUNH family.</text>
</comment>
<gene>
    <name evidence="3" type="ORF">SDRG_05783</name>
</gene>
<dbReference type="OMA" id="MIVPTWG"/>
<dbReference type="OrthoDB" id="186496at2759"/>
<dbReference type="SUPFAM" id="SSF53590">
    <property type="entry name" value="Nucleoside hydrolase"/>
    <property type="match status" value="1"/>
</dbReference>
<keyword evidence="4" id="KW-1185">Reference proteome</keyword>
<evidence type="ECO:0000313" key="4">
    <source>
        <dbReference type="Proteomes" id="UP000030762"/>
    </source>
</evidence>
<sequence>MKVVIDTDAGLDDAISILMATNMLPEGSVLAITSVFGNMDLHQVNHNLKHILARSKQPNIPVFSGAHKPMISSVGERWDGHGVDGLGGAIGLAPYTPPGENDAVSALLRLAKEHPKELTIVAIGPATNLALAAALDPTFVDNLKEVIYMGCTTLGRGNTTPHAEFNVACDPEAAHILLTQFASKLTIVSWETVCDAYLPWAFFDELIAVQTPTAAFIKAICASFEKFRPQRDVGVLYEEGGEQHFVVCDAYALALLFGDYTTNVSFANGRVELTPGETRGACHWSPTADTSGTKLVHAFDTDRFKSLFLQLAREEQTL</sequence>
<dbReference type="EMBL" id="JH767146">
    <property type="protein sequence ID" value="EQC36959.1"/>
    <property type="molecule type" value="Genomic_DNA"/>
</dbReference>